<accession>A0A8E6B476</accession>
<feature type="region of interest" description="Disordered" evidence="1">
    <location>
        <begin position="18"/>
        <end position="46"/>
    </location>
</feature>
<proteinExistence type="predicted"/>
<dbReference type="PROSITE" id="PS51257">
    <property type="entry name" value="PROKAR_LIPOPROTEIN"/>
    <property type="match status" value="1"/>
</dbReference>
<dbReference type="Gene3D" id="1.25.40.10">
    <property type="entry name" value="Tetratricopeptide repeat domain"/>
    <property type="match status" value="1"/>
</dbReference>
<keyword evidence="3" id="KW-1185">Reference proteome</keyword>
<sequence>MRYLSLLIVLAVVMGCQSTRNSSTPSPAGVETPAIPSTETAAPPVATLNNVSPPVEIERPAKPAEPEKLVAAAPTVLVKKPETKLPEAASAERVDHLMKAAECMEKQAPKEAAEHLRQHIAANPDQIMIRAYLAEMLYKMKQFDEAYWQFDRFTADAQEASGPAHEHLIHCHTRLMEMADEMNEGYAEHLHRGIGLYLLAKKSAKSVSDADEHLSEKLFLKATAEFKLAQKLSPTEARPAWYLYLCWTQLGQQEPSNKALKLAAELALTSNLTPSENQNLRTTVLATPGIRKKPTE</sequence>
<gene>
    <name evidence="2" type="ORF">KIH39_22510</name>
</gene>
<reference evidence="2" key="1">
    <citation type="submission" date="2021-05" db="EMBL/GenBank/DDBJ databases">
        <title>Complete genome sequence of the cellulolytic planctomycete Telmatocola sphagniphila SP2T and characterization of the first cellulase from planctomycetes.</title>
        <authorList>
            <person name="Rakitin A.L."/>
            <person name="Beletsky A.V."/>
            <person name="Naumoff D.G."/>
            <person name="Kulichevskaya I.S."/>
            <person name="Mardanov A.V."/>
            <person name="Ravin N.V."/>
            <person name="Dedysh S.N."/>
        </authorList>
    </citation>
    <scope>NUCLEOTIDE SEQUENCE</scope>
    <source>
        <strain evidence="2">SP2T</strain>
    </source>
</reference>
<dbReference type="Proteomes" id="UP000676194">
    <property type="component" value="Chromosome"/>
</dbReference>
<dbReference type="SUPFAM" id="SSF48452">
    <property type="entry name" value="TPR-like"/>
    <property type="match status" value="1"/>
</dbReference>
<dbReference type="KEGG" id="tsph:KIH39_22510"/>
<name>A0A8E6B476_9BACT</name>
<organism evidence="2 3">
    <name type="scientific">Telmatocola sphagniphila</name>
    <dbReference type="NCBI Taxonomy" id="1123043"/>
    <lineage>
        <taxon>Bacteria</taxon>
        <taxon>Pseudomonadati</taxon>
        <taxon>Planctomycetota</taxon>
        <taxon>Planctomycetia</taxon>
        <taxon>Gemmatales</taxon>
        <taxon>Gemmataceae</taxon>
    </lineage>
</organism>
<evidence type="ECO:0008006" key="4">
    <source>
        <dbReference type="Google" id="ProtNLM"/>
    </source>
</evidence>
<dbReference type="AlphaFoldDB" id="A0A8E6B476"/>
<dbReference type="InterPro" id="IPR011990">
    <property type="entry name" value="TPR-like_helical_dom_sf"/>
</dbReference>
<evidence type="ECO:0000256" key="1">
    <source>
        <dbReference type="SAM" id="MobiDB-lite"/>
    </source>
</evidence>
<evidence type="ECO:0000313" key="3">
    <source>
        <dbReference type="Proteomes" id="UP000676194"/>
    </source>
</evidence>
<dbReference type="EMBL" id="CP074694">
    <property type="protein sequence ID" value="QVL31587.1"/>
    <property type="molecule type" value="Genomic_DNA"/>
</dbReference>
<protein>
    <recommendedName>
        <fullName evidence="4">Tetratricopeptide repeat protein</fullName>
    </recommendedName>
</protein>
<evidence type="ECO:0000313" key="2">
    <source>
        <dbReference type="EMBL" id="QVL31587.1"/>
    </source>
</evidence>
<dbReference type="RefSeq" id="WP_213495626.1">
    <property type="nucleotide sequence ID" value="NZ_CP074694.1"/>
</dbReference>